<protein>
    <submittedName>
        <fullName evidence="1">Glycosyl transferase</fullName>
    </submittedName>
</protein>
<dbReference type="KEGG" id="copr:Cop2CBH44_03440"/>
<dbReference type="Gene3D" id="3.40.50.2000">
    <property type="entry name" value="Glycogen Phosphorylase B"/>
    <property type="match status" value="1"/>
</dbReference>
<reference evidence="2" key="1">
    <citation type="submission" date="2020-07" db="EMBL/GenBank/DDBJ databases">
        <title>Complete genome sequencing of Coprobacter sp. strain 2CBH44.</title>
        <authorList>
            <person name="Sakamoto M."/>
            <person name="Murakami T."/>
            <person name="Mori H."/>
        </authorList>
    </citation>
    <scope>NUCLEOTIDE SEQUENCE [LARGE SCALE GENOMIC DNA]</scope>
    <source>
        <strain evidence="2">2CBH44</strain>
    </source>
</reference>
<evidence type="ECO:0000313" key="2">
    <source>
        <dbReference type="Proteomes" id="UP000594042"/>
    </source>
</evidence>
<evidence type="ECO:0000313" key="1">
    <source>
        <dbReference type="EMBL" id="BCI61991.1"/>
    </source>
</evidence>
<accession>A0A7G1HTY9</accession>
<name>A0A7G1HTY9_9BACT</name>
<dbReference type="EMBL" id="AP023322">
    <property type="protein sequence ID" value="BCI61991.1"/>
    <property type="molecule type" value="Genomic_DNA"/>
</dbReference>
<dbReference type="RefSeq" id="WP_200755428.1">
    <property type="nucleotide sequence ID" value="NZ_AP023322.1"/>
</dbReference>
<keyword evidence="2" id="KW-1185">Reference proteome</keyword>
<dbReference type="PANTHER" id="PTHR21015">
    <property type="entry name" value="UDP-N-ACETYLGLUCOSAMINE--N-ACETYLMURAMYL-(PENTAPEPTIDE) PYROPHOSPHORYL-UNDECAPRENOL N-ACETYLGLUCOSAMINE TRANSFERASE 1"/>
    <property type="match status" value="1"/>
</dbReference>
<dbReference type="GO" id="GO:0016757">
    <property type="term" value="F:glycosyltransferase activity"/>
    <property type="evidence" value="ECO:0007669"/>
    <property type="project" value="TreeGrafter"/>
</dbReference>
<dbReference type="Pfam" id="PF13528">
    <property type="entry name" value="Glyco_trans_1_3"/>
    <property type="match status" value="1"/>
</dbReference>
<sequence>MKLLFIIQGEGRGHFTQALVMQELARSRGDEVVACLVGKSEHRRLPEYFLSKMKTPVESFVSPNFLPTAQNKRPNLVKSTLYNLLRLPRYVSGMKFIRDKIREYQPDIVVNFYELLTGLTYFFISPQVPMVCVGHQYMFLHRKFRFKKTFSIPMFSLRFFTRMTSLGASKKLALSFYPMPDDYKRGIIVVPPLLRKEVMQLQIADGDYIHGYVLNSGYIEEIKKWHQAHPDMKLDFFWDKRDAPSDMAVDANLSLHRIDDKKFLYYMAGCKAYSTTAGFESVCEALYLQKPVLMVPVHIEQECNAFDAMKVGAGIVSDTFDLNKLLDYIPDYKKNTAFRRWVANADSLIFAELQALYDTMLYPANIPFSLNNR</sequence>
<organism evidence="1 2">
    <name type="scientific">Coprobacter secundus subsp. similis</name>
    <dbReference type="NCBI Taxonomy" id="2751153"/>
    <lineage>
        <taxon>Bacteria</taxon>
        <taxon>Pseudomonadati</taxon>
        <taxon>Bacteroidota</taxon>
        <taxon>Bacteroidia</taxon>
        <taxon>Bacteroidales</taxon>
        <taxon>Barnesiellaceae</taxon>
        <taxon>Coprobacter</taxon>
    </lineage>
</organism>
<gene>
    <name evidence="1" type="ORF">Cop2CBH44_03440</name>
</gene>
<dbReference type="AlphaFoldDB" id="A0A7G1HTY9"/>
<proteinExistence type="predicted"/>
<dbReference type="SUPFAM" id="SSF53756">
    <property type="entry name" value="UDP-Glycosyltransferase/glycogen phosphorylase"/>
    <property type="match status" value="1"/>
</dbReference>
<dbReference type="PANTHER" id="PTHR21015:SF22">
    <property type="entry name" value="GLYCOSYLTRANSFERASE"/>
    <property type="match status" value="1"/>
</dbReference>
<dbReference type="Proteomes" id="UP000594042">
    <property type="component" value="Chromosome"/>
</dbReference>
<keyword evidence="1" id="KW-0808">Transferase</keyword>